<proteinExistence type="predicted"/>
<dbReference type="GeneID" id="20702194"/>
<reference evidence="1 2" key="1">
    <citation type="submission" date="2008-03" db="EMBL/GenBank/DDBJ databases">
        <title>The Genome Sequence of Verticillium dahliae VdLs.17.</title>
        <authorList>
            <consortium name="The Broad Institute Genome Sequencing Platform"/>
            <person name="Ma L.-J.J."/>
            <person name="Klosterman S.J."/>
            <person name="Subbarao K."/>
            <person name="Dobinson K."/>
            <person name="Veronese P."/>
            <person name="Kang S."/>
            <person name="Gold S.E."/>
            <person name="Young S."/>
            <person name="Jaffe D."/>
            <person name="Gnerre S."/>
            <person name="Berlin A."/>
            <person name="Heiman D."/>
            <person name="Hepburn T."/>
            <person name="Sykes S."/>
            <person name="Alvarado L."/>
            <person name="Kodira C.D."/>
            <person name="Lander E."/>
            <person name="Galagan J."/>
            <person name="Nusbaum C."/>
            <person name="Birren B."/>
        </authorList>
    </citation>
    <scope>NUCLEOTIDE SEQUENCE [LARGE SCALE GENOMIC DNA]</scope>
    <source>
        <strain evidence="2">VdLs.17 / ATCC MYA-4575 / FGSC 10137</strain>
    </source>
</reference>
<dbReference type="EMBL" id="DS572695">
    <property type="protein sequence ID" value="EGY14049.1"/>
    <property type="molecule type" value="Genomic_DNA"/>
</dbReference>
<evidence type="ECO:0000313" key="2">
    <source>
        <dbReference type="Proteomes" id="UP000001611"/>
    </source>
</evidence>
<dbReference type="Proteomes" id="UP000001611">
    <property type="component" value="Chromosome 2"/>
</dbReference>
<dbReference type="KEGG" id="vda:VDAG_00731"/>
<dbReference type="RefSeq" id="XP_009650403.1">
    <property type="nucleotide sequence ID" value="XM_009652108.1"/>
</dbReference>
<name>G2WQT9_VERDV</name>
<dbReference type="AlphaFoldDB" id="G2WQT9"/>
<gene>
    <name evidence="1" type="ORF">VDAG_00731</name>
</gene>
<organism evidence="1 2">
    <name type="scientific">Verticillium dahliae (strain VdLs.17 / ATCC MYA-4575 / FGSC 10137)</name>
    <name type="common">Verticillium wilt</name>
    <dbReference type="NCBI Taxonomy" id="498257"/>
    <lineage>
        <taxon>Eukaryota</taxon>
        <taxon>Fungi</taxon>
        <taxon>Dikarya</taxon>
        <taxon>Ascomycota</taxon>
        <taxon>Pezizomycotina</taxon>
        <taxon>Sordariomycetes</taxon>
        <taxon>Hypocreomycetidae</taxon>
        <taxon>Glomerellales</taxon>
        <taxon>Plectosphaerellaceae</taxon>
        <taxon>Verticillium</taxon>
    </lineage>
</organism>
<dbReference type="HOGENOM" id="CLU_2924469_0_0_1"/>
<protein>
    <submittedName>
        <fullName evidence="1">Uncharacterized protein</fullName>
    </submittedName>
</protein>
<keyword evidence="2" id="KW-1185">Reference proteome</keyword>
<sequence>MVLITPGNTICAVWEPFNFRFEVSSMYITLVTKVIDIARKAYLSRHARPFDWYIRIVSSKL</sequence>
<evidence type="ECO:0000313" key="1">
    <source>
        <dbReference type="EMBL" id="EGY14049.1"/>
    </source>
</evidence>
<accession>G2WQT9</accession>
<dbReference type="InParanoid" id="G2WQT9"/>